<organism evidence="2 3">
    <name type="scientific">Cladophialophora chaetospira</name>
    <dbReference type="NCBI Taxonomy" id="386627"/>
    <lineage>
        <taxon>Eukaryota</taxon>
        <taxon>Fungi</taxon>
        <taxon>Dikarya</taxon>
        <taxon>Ascomycota</taxon>
        <taxon>Pezizomycotina</taxon>
        <taxon>Eurotiomycetes</taxon>
        <taxon>Chaetothyriomycetidae</taxon>
        <taxon>Chaetothyriales</taxon>
        <taxon>Herpotrichiellaceae</taxon>
        <taxon>Cladophialophora</taxon>
    </lineage>
</organism>
<reference evidence="2" key="1">
    <citation type="submission" date="2022-10" db="EMBL/GenBank/DDBJ databases">
        <title>Culturing micro-colonial fungi from biological soil crusts in the Mojave desert and describing Neophaeococcomyces mojavensis, and introducing the new genera and species Taxawa tesnikishii.</title>
        <authorList>
            <person name="Kurbessoian T."/>
            <person name="Stajich J.E."/>
        </authorList>
    </citation>
    <scope>NUCLEOTIDE SEQUENCE</scope>
    <source>
        <strain evidence="2">TK_41</strain>
    </source>
</reference>
<protein>
    <submittedName>
        <fullName evidence="2">Uncharacterized protein</fullName>
    </submittedName>
</protein>
<sequence>MALKSVSMSSFSSLSLRGSSDSRKASRESRARPWMTGSVLRGRSAAVGGQVRQDAPSLPPTATAPLVPSPVPSATVVRGPVKQSASKIPVLVRRCGTSSVGKEVAARKVEPPPKSSVVAEMTPPAPRIPVRSKVSPVVYRPVPAQVRNSRPLAKSPGLPVGKEGGKRSLPPPVPLVPLVRPPPGPEEMSIQRCINPKSIRTHRDGLRAKPILKLRMKPSDDTDPHRPSLQPVSAVRKKVQWAEELTVPTAPRPWPSETYYPSAKRVDQSYTVEMQEWLDLQYDMGHDYLKMSGGFLSVHGLDPTVCLCPEYAE</sequence>
<evidence type="ECO:0000256" key="1">
    <source>
        <dbReference type="SAM" id="MobiDB-lite"/>
    </source>
</evidence>
<feature type="region of interest" description="Disordered" evidence="1">
    <location>
        <begin position="149"/>
        <end position="175"/>
    </location>
</feature>
<feature type="compositionally biased region" description="Basic and acidic residues" evidence="1">
    <location>
        <begin position="20"/>
        <end position="31"/>
    </location>
</feature>
<comment type="caution">
    <text evidence="2">The sequence shown here is derived from an EMBL/GenBank/DDBJ whole genome shotgun (WGS) entry which is preliminary data.</text>
</comment>
<dbReference type="EMBL" id="JAPDRK010000005">
    <property type="protein sequence ID" value="KAJ9612075.1"/>
    <property type="molecule type" value="Genomic_DNA"/>
</dbReference>
<dbReference type="AlphaFoldDB" id="A0AA38XEM4"/>
<evidence type="ECO:0000313" key="3">
    <source>
        <dbReference type="Proteomes" id="UP001172673"/>
    </source>
</evidence>
<feature type="region of interest" description="Disordered" evidence="1">
    <location>
        <begin position="99"/>
        <end position="123"/>
    </location>
</feature>
<keyword evidence="3" id="KW-1185">Reference proteome</keyword>
<dbReference type="Proteomes" id="UP001172673">
    <property type="component" value="Unassembled WGS sequence"/>
</dbReference>
<feature type="compositionally biased region" description="Low complexity" evidence="1">
    <location>
        <begin position="60"/>
        <end position="77"/>
    </location>
</feature>
<accession>A0AA38XEM4</accession>
<evidence type="ECO:0000313" key="2">
    <source>
        <dbReference type="EMBL" id="KAJ9612075.1"/>
    </source>
</evidence>
<feature type="region of interest" description="Disordered" evidence="1">
    <location>
        <begin position="1"/>
        <end position="83"/>
    </location>
</feature>
<feature type="compositionally biased region" description="Low complexity" evidence="1">
    <location>
        <begin position="1"/>
        <end position="19"/>
    </location>
</feature>
<proteinExistence type="predicted"/>
<name>A0AA38XEM4_9EURO</name>
<gene>
    <name evidence="2" type="ORF">H2200_003670</name>
</gene>